<evidence type="ECO:0000313" key="3">
    <source>
        <dbReference type="RefSeq" id="XP_055879586.1"/>
    </source>
</evidence>
<feature type="compositionally biased region" description="Acidic residues" evidence="1">
    <location>
        <begin position="1490"/>
        <end position="1499"/>
    </location>
</feature>
<dbReference type="PANTHER" id="PTHR21696:SF2">
    <property type="entry name" value="PROTEIN UNC-79 HOMOLOG"/>
    <property type="match status" value="1"/>
</dbReference>
<feature type="compositionally biased region" description="Low complexity" evidence="1">
    <location>
        <begin position="1595"/>
        <end position="1604"/>
    </location>
</feature>
<feature type="compositionally biased region" description="Polar residues" evidence="1">
    <location>
        <begin position="1557"/>
        <end position="1575"/>
    </location>
</feature>
<accession>A0A9W2ZX18</accession>
<reference evidence="3" key="1">
    <citation type="submission" date="2025-08" db="UniProtKB">
        <authorList>
            <consortium name="RefSeq"/>
        </authorList>
    </citation>
    <scope>IDENTIFICATION</scope>
</reference>
<sequence length="2329" mass="262439">MATRAATFTSKIRNLKEYHYKIINNVAPLPTGIDIANTLKYFSQTLLSVLKDVPSIPVENYGLRQKDSVRLSIFPTLNYSGLYQAVLSILDLVPTIQIGQLALGEAVLNVLGWLVPFLEHDLLDALPYTVATTLAIFPPTLHKDTIDLLCTSLLPMTLSSDDCEEPTYASESAAAIITMVFQHTENGAFHSQILECFMSLKRNVIKDVLSIIAYGPPSAKSPAAHLLFYYWPQLNPALSDRRGIHYKYCAMEFPAWPAILCQRKGCINEGNCQAVKMCINPALAIHSGDSPPPLYICSDCAQTLKKDHGGYMVDLLMPMPHVSSVCENKNCKSSQNIAVCTCFSIDCASFNSNRPIRYCSSCHERRHGSSGSINHIYHTSIIDIWSCSPELQRYLMDAIVSLLKEATPIGTKRMVEMGEDLRRMTDEEENFDVDDAGERKLLSRYGIWLLVELCKPAEDIPIEVLGRLLGMLFQWFDATAYLPDDNIGNAIERLKPEYIHNWLQEVMKTHFEVIVSCLLPHPVEYSRVGGFWDNLCTRTTQIKEGLNCFFCLVPYDVITFEIWDYVMPYWLEAIRTEVPEDDLHELKVLLSKAFDIDMCPLPFTLVKMYNFISDRFDDCSAAVMEQALQWLQILSRLDIVIPMHQILRMFKCGVDKISTDSDVADLLQHTHSILTPGSPIREHAAPLSPERFPHIPDPCELYDRESELVLPCFIMMLDLCLKQMELQEAPQHLGIYNETSREVMALLTCMLCKKWDGQHTCDTETKRVNCTYCQNIALWHQLSAQLMEHVCPRDPLKIPSKELPKLDDLKHQTITEAQNESNDQDEEKEDPVFDTSTMPMYLQLYNALLESLVSVTDVDALFAVLSSLTYLILHGECLNYTINQYTQFITLSFRRRFIPNLWKHVQTEHSQLATLCVPLLLHCITLPTGSQILWSLVEQDFGHDDWKARFAAVEKITVFARCLEPEVFRNNQIIMTSLAHAFCHLIGSVEDINASVAQRAIMFLETIRPIALKCLVSCLEFQFDSVIEDRSLILHRVQLLETALRDVQILSWEFFLCRFDTLSLEAQVDLESSGDIPYPTDLTSSDRHSELFLKKLNRARFALARTDSVRSVSQSMKGKPPYRRAISVPLHLITKGVNPPKLEREKSCVRQWSAPQFSLPRRMPTKLNLGNFGSNMFPGGQLKEFTDEESNFAALLQRAMDLEGVDRDTVYQLVALLMMFMVQCNEHEEGEDTLSSYDSKAQNIVLRHLNVLLGYNQTEKSFSVPPFKLRSSAVFNAFLSGVMFVLDRNFKLGYVILPITLLVLQYCPSPQRYASDYQPPTYTLWYLEPHSRISWLKSLLVILYKYQISTSPRSAIIQTLIQLVINTVSAQHHRCRNSEDGFPPPTPTVQRNLSKISVSDLENIQETDTPPQSPSSQKQDTGDIGGSMDVRSHPSSGVVHYFKSSQSHADESSEGIPSDAEWTPPNSFTFRREGARMVKERQPRRLIEFSEPESADDDSKDNTERSDAPLLSHKTKIAASVDKKMAQQLREFSVSSQHTALHTALGQVNMAGPSHSGPITGSAATQGSREPGTTSDHSRDGVSDDTSDDSDKTQTSEGDSAGEAASEEQKDDISEKKASLILKPNFRQRRPRKTGLTTIDFQKKFPELREENHPQEDNVQQTRSTGRRSRKAELLAKQNNPKKTTANRHSENVMVERCSECNAILEQYDDETIGLCIINLATFIHREPGLATPKMLDMLQCAASIASGSQYSWQAESNIIIPGNSVSIARQFLRCVLHQLAPNGIFPMLFQSNMEDPHFWKTMAAALLDFSELPSHAPLQYLLEGLNECKNLAQDTIMLLLNNTSTYLNCVSLETPVPTWTAILAHFDTFLRRLPSVLPSPCDTAPIMKIIITLLKVSCIGSVRSILEPFSKILSFVIQNCSFKLQQLLDICSLCNRALSRDRDKMFLTRTVIYELVQALKFKSSIPDENLLLLVQFVVLDAGGTLSLYNSSVTETSALYSTQSPSMVTTCASEAMRPNLNDCLDFIADLHTITKIKTNMKVAGASLNEDTLGSQLKSGISQYLSLEITRGNGRDNRAITRYLPWLYHPPSAMQQGPKEFIDCIGHIRLMSWLLIGSLTHTAITEGSAPISCLPIPLEASCHIADHIMVIMTGFAEQSSASVLHMSSLFHAFILCQLWTMYSESAAALHSHGSEQHYMASATIMDFWARVTPGILQLLSHSKVDKSILELAEMVNLHFLGLMEALQECNSSVLAKLFPMWTSILFAYHSQLPGHLQVRLQNCQYWEPPHPTKDQTSFNSSILLTWLKRIQFKLGQIEVQSSAATQIYIV</sequence>
<protein>
    <submittedName>
        <fullName evidence="3">Protein unc-79 homolog isoform X1</fullName>
    </submittedName>
</protein>
<name>A0A9W2ZX18_BIOGL</name>
<keyword evidence="2" id="KW-1185">Reference proteome</keyword>
<dbReference type="GeneID" id="106057650"/>
<feature type="compositionally biased region" description="Basic and acidic residues" evidence="1">
    <location>
        <begin position="1470"/>
        <end position="1488"/>
    </location>
</feature>
<organism evidence="2 3">
    <name type="scientific">Biomphalaria glabrata</name>
    <name type="common">Bloodfluke planorb</name>
    <name type="synonym">Freshwater snail</name>
    <dbReference type="NCBI Taxonomy" id="6526"/>
    <lineage>
        <taxon>Eukaryota</taxon>
        <taxon>Metazoa</taxon>
        <taxon>Spiralia</taxon>
        <taxon>Lophotrochozoa</taxon>
        <taxon>Mollusca</taxon>
        <taxon>Gastropoda</taxon>
        <taxon>Heterobranchia</taxon>
        <taxon>Euthyneura</taxon>
        <taxon>Panpulmonata</taxon>
        <taxon>Hygrophila</taxon>
        <taxon>Lymnaeoidea</taxon>
        <taxon>Planorbidae</taxon>
        <taxon>Biomphalaria</taxon>
    </lineage>
</organism>
<dbReference type="Pfam" id="PF14776">
    <property type="entry name" value="UNC-79"/>
    <property type="match status" value="1"/>
</dbReference>
<dbReference type="OMA" id="GKERRWM"/>
<dbReference type="OrthoDB" id="6270916at2759"/>
<dbReference type="RefSeq" id="XP_055879586.1">
    <property type="nucleotide sequence ID" value="XM_056023611.1"/>
</dbReference>
<feature type="compositionally biased region" description="Basic and acidic residues" evidence="1">
    <location>
        <begin position="1607"/>
        <end position="1618"/>
    </location>
</feature>
<dbReference type="InterPro" id="IPR024855">
    <property type="entry name" value="UNC79"/>
</dbReference>
<proteinExistence type="predicted"/>
<dbReference type="PANTHER" id="PTHR21696">
    <property type="entry name" value="PROTEIN UNC-79 HOMOLOG"/>
    <property type="match status" value="1"/>
</dbReference>
<evidence type="ECO:0000256" key="1">
    <source>
        <dbReference type="SAM" id="MobiDB-lite"/>
    </source>
</evidence>
<feature type="region of interest" description="Disordered" evidence="1">
    <location>
        <begin position="1402"/>
        <end position="1515"/>
    </location>
</feature>
<dbReference type="Proteomes" id="UP001165740">
    <property type="component" value="Chromosome 3"/>
</dbReference>
<feature type="compositionally biased region" description="Polar residues" evidence="1">
    <location>
        <begin position="1402"/>
        <end position="1419"/>
    </location>
</feature>
<feature type="region of interest" description="Disordered" evidence="1">
    <location>
        <begin position="1548"/>
        <end position="1688"/>
    </location>
</feature>
<gene>
    <name evidence="3" type="primary">LOC106057650</name>
</gene>
<feature type="compositionally biased region" description="Basic and acidic residues" evidence="1">
    <location>
        <begin position="1641"/>
        <end position="1656"/>
    </location>
</feature>
<evidence type="ECO:0000313" key="2">
    <source>
        <dbReference type="Proteomes" id="UP001165740"/>
    </source>
</evidence>